<keyword evidence="8" id="KW-1185">Reference proteome</keyword>
<dbReference type="EMBL" id="PVTR01000010">
    <property type="protein sequence ID" value="PRY85891.1"/>
    <property type="molecule type" value="Genomic_DNA"/>
</dbReference>
<dbReference type="RefSeq" id="WP_106134708.1">
    <property type="nucleotide sequence ID" value="NZ_PVTR01000010.1"/>
</dbReference>
<evidence type="ECO:0000256" key="1">
    <source>
        <dbReference type="ARBA" id="ARBA00022617"/>
    </source>
</evidence>
<feature type="domain" description="Cytochrome c" evidence="6">
    <location>
        <begin position="708"/>
        <end position="802"/>
    </location>
</feature>
<dbReference type="GO" id="GO:0046872">
    <property type="term" value="F:metal ion binding"/>
    <property type="evidence" value="ECO:0007669"/>
    <property type="project" value="UniProtKB-KW"/>
</dbReference>
<evidence type="ECO:0000313" key="7">
    <source>
        <dbReference type="EMBL" id="PRY85891.1"/>
    </source>
</evidence>
<dbReference type="Pfam" id="PF23500">
    <property type="entry name" value="DUF7133"/>
    <property type="match status" value="1"/>
</dbReference>
<comment type="caution">
    <text evidence="7">The sequence shown here is derived from an EMBL/GenBank/DDBJ whole genome shotgun (WGS) entry which is preliminary data.</text>
</comment>
<dbReference type="Pfam" id="PF00034">
    <property type="entry name" value="Cytochrom_C"/>
    <property type="match status" value="1"/>
</dbReference>
<sequence>MSIFRLYGILGIICLGFACAPNESDWEDNPKPKSPSEELKTFQVEDGFEVQLVAYEPMVQDPIFMTFDENNRLWVIEMRSFMPDIDGIGESLPLGRISVLEDTNGDGTMDKSTVYLDSLYMPRALGLFGGGALVAENNALWMTEDLDGDLVADTKVLLDSTYAANGIPEHSDNGLMRAMDNWYYNAKSKLRYKFQNGTWQRDITEARGQYGISQDDQGRLIYNYNWSQLHGDLVPPNYFSRNPNHQASTGIDHGLTLDRRVYPIRPNPAVNRGYIPGTLDEKGKLLEFTAACSPTVFRSNLFSSEYYGNIFVCEPAGNLIKRNFVEQNGLLLEAHDPHPGKEFLASTDERFRPVHSTIGPDGALYVADMYRGLIQHGSYVTPYLREQTLERGLDLPVNMGRIWRIVPKGWKPEILPKYSEMSSEVLAERLFHRDGWHRDMAQRLLVERNDPAIAPFLLKAFEENSFEHGKLHVMWTLEGLQVLDKNWLYGLFQDSSPLIQSHAVRLLELHFSSNMEEKSELADMMIKLAKTQDETLAIQLALSAGSLEEKTSFDVLKEIVKVKNHDPLFQDAILSSLHKREFQFAMKLWDDSSWETGGAGKEVFLETLTAAIIKNKDPEEIRSLLALIEKNDFSWKEETLLASMAIHAGNVKEPGLVKLSTAPLIFTAENQKIETKRMERLKRIFSWPGFDPVQESGEEVMLSEEAMVQFARGRQKYLTSCAGCHSNDGSGVNRMGPPLLGSEWVVENEVRLALIILHGMEGPVEVSGKVYDAPEILPVMPSHSTMDDASIAAILTYIRNEWGNQAEPVSPRLVGATRHQTQGRVFPWTAKELNRHVDGLKEEGP</sequence>
<dbReference type="SUPFAM" id="SSF48371">
    <property type="entry name" value="ARM repeat"/>
    <property type="match status" value="1"/>
</dbReference>
<dbReference type="PANTHER" id="PTHR33546:SF1">
    <property type="entry name" value="LARGE, MULTIFUNCTIONAL SECRETED PROTEIN"/>
    <property type="match status" value="1"/>
</dbReference>
<evidence type="ECO:0000256" key="4">
    <source>
        <dbReference type="PROSITE-ProRule" id="PRU00433"/>
    </source>
</evidence>
<dbReference type="AlphaFoldDB" id="A0A2T0WGR1"/>
<keyword evidence="1 4" id="KW-0349">Heme</keyword>
<dbReference type="GO" id="GO:0020037">
    <property type="term" value="F:heme binding"/>
    <property type="evidence" value="ECO:0007669"/>
    <property type="project" value="InterPro"/>
</dbReference>
<dbReference type="InterPro" id="IPR055557">
    <property type="entry name" value="DUF7133"/>
</dbReference>
<dbReference type="SUPFAM" id="SSF46626">
    <property type="entry name" value="Cytochrome c"/>
    <property type="match status" value="1"/>
</dbReference>
<evidence type="ECO:0000256" key="5">
    <source>
        <dbReference type="SAM" id="SignalP"/>
    </source>
</evidence>
<dbReference type="PANTHER" id="PTHR33546">
    <property type="entry name" value="LARGE, MULTIFUNCTIONAL SECRETED PROTEIN-RELATED"/>
    <property type="match status" value="1"/>
</dbReference>
<evidence type="ECO:0000313" key="8">
    <source>
        <dbReference type="Proteomes" id="UP000238157"/>
    </source>
</evidence>
<accession>A0A2T0WGR1</accession>
<dbReference type="InterPro" id="IPR009056">
    <property type="entry name" value="Cyt_c-like_dom"/>
</dbReference>
<dbReference type="InterPro" id="IPR011989">
    <property type="entry name" value="ARM-like"/>
</dbReference>
<proteinExistence type="predicted"/>
<protein>
    <recommendedName>
        <fullName evidence="6">Cytochrome c domain-containing protein</fullName>
    </recommendedName>
</protein>
<dbReference type="Gene3D" id="1.25.10.10">
    <property type="entry name" value="Leucine-rich Repeat Variant"/>
    <property type="match status" value="1"/>
</dbReference>
<dbReference type="Gene3D" id="1.10.760.10">
    <property type="entry name" value="Cytochrome c-like domain"/>
    <property type="match status" value="1"/>
</dbReference>
<gene>
    <name evidence="7" type="ORF">CLW00_11021</name>
</gene>
<keyword evidence="5" id="KW-0732">Signal</keyword>
<keyword evidence="3 4" id="KW-0408">Iron</keyword>
<name>A0A2T0WGR1_9BACT</name>
<reference evidence="7 8" key="1">
    <citation type="submission" date="2018-03" db="EMBL/GenBank/DDBJ databases">
        <title>Genomic Encyclopedia of Archaeal and Bacterial Type Strains, Phase II (KMG-II): from individual species to whole genera.</title>
        <authorList>
            <person name="Goeker M."/>
        </authorList>
    </citation>
    <scope>NUCLEOTIDE SEQUENCE [LARGE SCALE GENOMIC DNA]</scope>
    <source>
        <strain evidence="7 8">DSM 27929</strain>
    </source>
</reference>
<evidence type="ECO:0000256" key="2">
    <source>
        <dbReference type="ARBA" id="ARBA00022723"/>
    </source>
</evidence>
<dbReference type="InterPro" id="IPR011041">
    <property type="entry name" value="Quinoprot_gluc/sorb_DH_b-prop"/>
</dbReference>
<dbReference type="InterPro" id="IPR016024">
    <property type="entry name" value="ARM-type_fold"/>
</dbReference>
<dbReference type="SUPFAM" id="SSF50952">
    <property type="entry name" value="Soluble quinoprotein glucose dehydrogenase"/>
    <property type="match status" value="1"/>
</dbReference>
<feature type="chain" id="PRO_5015517721" description="Cytochrome c domain-containing protein" evidence="5">
    <location>
        <begin position="21"/>
        <end position="845"/>
    </location>
</feature>
<dbReference type="PROSITE" id="PS51257">
    <property type="entry name" value="PROKAR_LIPOPROTEIN"/>
    <property type="match status" value="1"/>
</dbReference>
<organism evidence="7 8">
    <name type="scientific">Mongoliibacter ruber</name>
    <dbReference type="NCBI Taxonomy" id="1750599"/>
    <lineage>
        <taxon>Bacteria</taxon>
        <taxon>Pseudomonadati</taxon>
        <taxon>Bacteroidota</taxon>
        <taxon>Cytophagia</taxon>
        <taxon>Cytophagales</taxon>
        <taxon>Cyclobacteriaceae</taxon>
        <taxon>Mongoliibacter</taxon>
    </lineage>
</organism>
<dbReference type="PROSITE" id="PS51007">
    <property type="entry name" value="CYTC"/>
    <property type="match status" value="1"/>
</dbReference>
<dbReference type="InterPro" id="IPR036909">
    <property type="entry name" value="Cyt_c-like_dom_sf"/>
</dbReference>
<evidence type="ECO:0000259" key="6">
    <source>
        <dbReference type="PROSITE" id="PS51007"/>
    </source>
</evidence>
<dbReference type="Proteomes" id="UP000238157">
    <property type="component" value="Unassembled WGS sequence"/>
</dbReference>
<dbReference type="GO" id="GO:0009055">
    <property type="term" value="F:electron transfer activity"/>
    <property type="evidence" value="ECO:0007669"/>
    <property type="project" value="InterPro"/>
</dbReference>
<feature type="signal peptide" evidence="5">
    <location>
        <begin position="1"/>
        <end position="20"/>
    </location>
</feature>
<dbReference type="OrthoDB" id="9808161at2"/>
<keyword evidence="2 4" id="KW-0479">Metal-binding</keyword>
<evidence type="ECO:0000256" key="3">
    <source>
        <dbReference type="ARBA" id="ARBA00023004"/>
    </source>
</evidence>